<sequence>MALTVSATEIIAFCLESVFYGIYLSLFGASVAVLHRKRAQSNLNIRLLAVSCTLFVLITSHEFVDAIRLLLSFQRNQTTSGADLFYKSVADTFSIALNSIYLIETLLSDLFMLYRCYVVWGSSWSIVMLPCLLFIAAGVTGVSTICTLKAFGDVMLFNNRLETMANSFFSCTLALNGICTGLIAFRILCTQFQNRDLAVSPYLTRVAIVIVESGAIYLASLVVLVATFSAKTIAFLIPLSAVSLSIKISRLGKLTTLPFRPLLSLG</sequence>
<organism evidence="1 2">
    <name type="scientific">Artomyces pyxidatus</name>
    <dbReference type="NCBI Taxonomy" id="48021"/>
    <lineage>
        <taxon>Eukaryota</taxon>
        <taxon>Fungi</taxon>
        <taxon>Dikarya</taxon>
        <taxon>Basidiomycota</taxon>
        <taxon>Agaricomycotina</taxon>
        <taxon>Agaricomycetes</taxon>
        <taxon>Russulales</taxon>
        <taxon>Auriscalpiaceae</taxon>
        <taxon>Artomyces</taxon>
    </lineage>
</organism>
<gene>
    <name evidence="1" type="ORF">BV25DRAFT_1585851</name>
</gene>
<comment type="caution">
    <text evidence="1">The sequence shown here is derived from an EMBL/GenBank/DDBJ whole genome shotgun (WGS) entry which is preliminary data.</text>
</comment>
<reference evidence="1" key="2">
    <citation type="journal article" date="2022" name="New Phytol.">
        <title>Evolutionary transition to the ectomycorrhizal habit in the genomes of a hyperdiverse lineage of mushroom-forming fungi.</title>
        <authorList>
            <person name="Looney B."/>
            <person name="Miyauchi S."/>
            <person name="Morin E."/>
            <person name="Drula E."/>
            <person name="Courty P.E."/>
            <person name="Kohler A."/>
            <person name="Kuo A."/>
            <person name="LaButti K."/>
            <person name="Pangilinan J."/>
            <person name="Lipzen A."/>
            <person name="Riley R."/>
            <person name="Andreopoulos W."/>
            <person name="He G."/>
            <person name="Johnson J."/>
            <person name="Nolan M."/>
            <person name="Tritt A."/>
            <person name="Barry K.W."/>
            <person name="Grigoriev I.V."/>
            <person name="Nagy L.G."/>
            <person name="Hibbett D."/>
            <person name="Henrissat B."/>
            <person name="Matheny P.B."/>
            <person name="Labbe J."/>
            <person name="Martin F.M."/>
        </authorList>
    </citation>
    <scope>NUCLEOTIDE SEQUENCE</scope>
    <source>
        <strain evidence="1">HHB10654</strain>
    </source>
</reference>
<keyword evidence="2" id="KW-1185">Reference proteome</keyword>
<dbReference type="EMBL" id="MU277194">
    <property type="protein sequence ID" value="KAI0065690.1"/>
    <property type="molecule type" value="Genomic_DNA"/>
</dbReference>
<accession>A0ACB8TAV4</accession>
<evidence type="ECO:0000313" key="2">
    <source>
        <dbReference type="Proteomes" id="UP000814140"/>
    </source>
</evidence>
<dbReference type="Proteomes" id="UP000814140">
    <property type="component" value="Unassembled WGS sequence"/>
</dbReference>
<protein>
    <submittedName>
        <fullName evidence="1">Uncharacterized protein</fullName>
    </submittedName>
</protein>
<reference evidence="1" key="1">
    <citation type="submission" date="2021-03" db="EMBL/GenBank/DDBJ databases">
        <authorList>
            <consortium name="DOE Joint Genome Institute"/>
            <person name="Ahrendt S."/>
            <person name="Looney B.P."/>
            <person name="Miyauchi S."/>
            <person name="Morin E."/>
            <person name="Drula E."/>
            <person name="Courty P.E."/>
            <person name="Chicoki N."/>
            <person name="Fauchery L."/>
            <person name="Kohler A."/>
            <person name="Kuo A."/>
            <person name="Labutti K."/>
            <person name="Pangilinan J."/>
            <person name="Lipzen A."/>
            <person name="Riley R."/>
            <person name="Andreopoulos W."/>
            <person name="He G."/>
            <person name="Johnson J."/>
            <person name="Barry K.W."/>
            <person name="Grigoriev I.V."/>
            <person name="Nagy L."/>
            <person name="Hibbett D."/>
            <person name="Henrissat B."/>
            <person name="Matheny P.B."/>
            <person name="Labbe J."/>
            <person name="Martin F."/>
        </authorList>
    </citation>
    <scope>NUCLEOTIDE SEQUENCE</scope>
    <source>
        <strain evidence="1">HHB10654</strain>
    </source>
</reference>
<proteinExistence type="predicted"/>
<evidence type="ECO:0000313" key="1">
    <source>
        <dbReference type="EMBL" id="KAI0065690.1"/>
    </source>
</evidence>
<name>A0ACB8TAV4_9AGAM</name>